<dbReference type="GO" id="GO:0004534">
    <property type="term" value="F:5'-3' RNA exonuclease activity"/>
    <property type="evidence" value="ECO:0007669"/>
    <property type="project" value="TreeGrafter"/>
</dbReference>
<dbReference type="PANTHER" id="PTHR42924">
    <property type="entry name" value="EXONUCLEASE"/>
    <property type="match status" value="1"/>
</dbReference>
<reference evidence="1 2" key="1">
    <citation type="journal article" date="2016" name="Nat. Commun.">
        <title>Thousands of microbial genomes shed light on interconnected biogeochemical processes in an aquifer system.</title>
        <authorList>
            <person name="Anantharaman K."/>
            <person name="Brown C.T."/>
            <person name="Hug L.A."/>
            <person name="Sharon I."/>
            <person name="Castelle C.J."/>
            <person name="Probst A.J."/>
            <person name="Thomas B.C."/>
            <person name="Singh A."/>
            <person name="Wilkins M.J."/>
            <person name="Karaoz U."/>
            <person name="Brodie E.L."/>
            <person name="Williams K.H."/>
            <person name="Hubbard S.S."/>
            <person name="Banfield J.F."/>
        </authorList>
    </citation>
    <scope>NUCLEOTIDE SEQUENCE [LARGE SCALE GENOMIC DNA]</scope>
</reference>
<dbReference type="GO" id="GO:0035312">
    <property type="term" value="F:5'-3' DNA exonuclease activity"/>
    <property type="evidence" value="ECO:0007669"/>
    <property type="project" value="TreeGrafter"/>
</dbReference>
<dbReference type="AlphaFoldDB" id="A0A1F6FZF0"/>
<comment type="caution">
    <text evidence="1">The sequence shown here is derived from an EMBL/GenBank/DDBJ whole genome shotgun (WGS) entry which is preliminary data.</text>
</comment>
<dbReference type="Gene3D" id="3.20.20.140">
    <property type="entry name" value="Metal-dependent hydrolases"/>
    <property type="match status" value="1"/>
</dbReference>
<dbReference type="InterPro" id="IPR052018">
    <property type="entry name" value="PHP_domain"/>
</dbReference>
<dbReference type="PANTHER" id="PTHR42924:SF3">
    <property type="entry name" value="POLYMERASE_HISTIDINOL PHOSPHATASE N-TERMINAL DOMAIN-CONTAINING PROTEIN"/>
    <property type="match status" value="1"/>
</dbReference>
<gene>
    <name evidence="1" type="ORF">A3H55_01510</name>
</gene>
<proteinExistence type="predicted"/>
<sequence>MDEFLAAGKKYGLHAIPGMEISSRYLGKSLHIVALGVDYKSLKIKWYEEKCRAARKIRGLKMAAKLQKIGWQIKKSELNKTLLARPHIAFSVINHKQNKKRLLKEFGAIPNFSTFIKKYLAKGCPCFVPKKFYLQPLPSIKMIHSAGGLAIIGHPMSKTPEFSYGKEHLLKIIKKFPFDGVEAYGPENTPRETNYLLGLAKKYHLLISVGSDYHGYDQEFPLGVKYHGKLITASMCAELIKKLS</sequence>
<dbReference type="EMBL" id="MFMZ01000016">
    <property type="protein sequence ID" value="OGG91223.1"/>
    <property type="molecule type" value="Genomic_DNA"/>
</dbReference>
<dbReference type="SUPFAM" id="SSF89550">
    <property type="entry name" value="PHP domain-like"/>
    <property type="match status" value="1"/>
</dbReference>
<protein>
    <recommendedName>
        <fullName evidence="3">PHP domain-containing protein</fullName>
    </recommendedName>
</protein>
<dbReference type="Proteomes" id="UP000177998">
    <property type="component" value="Unassembled WGS sequence"/>
</dbReference>
<organism evidence="1 2">
    <name type="scientific">Candidatus Kuenenbacteria bacterium RIFCSPLOWO2_02_FULL_42_16</name>
    <dbReference type="NCBI Taxonomy" id="1798564"/>
    <lineage>
        <taxon>Bacteria</taxon>
        <taxon>Candidatus Kueneniibacteriota</taxon>
    </lineage>
</organism>
<dbReference type="STRING" id="1798564.A3H55_01510"/>
<dbReference type="InterPro" id="IPR016195">
    <property type="entry name" value="Pol/histidinol_Pase-like"/>
</dbReference>
<evidence type="ECO:0008006" key="3">
    <source>
        <dbReference type="Google" id="ProtNLM"/>
    </source>
</evidence>
<accession>A0A1F6FZF0</accession>
<dbReference type="Gene3D" id="1.10.150.650">
    <property type="match status" value="1"/>
</dbReference>
<evidence type="ECO:0000313" key="1">
    <source>
        <dbReference type="EMBL" id="OGG91223.1"/>
    </source>
</evidence>
<evidence type="ECO:0000313" key="2">
    <source>
        <dbReference type="Proteomes" id="UP000177998"/>
    </source>
</evidence>
<name>A0A1F6FZF0_9BACT</name>